<feature type="region of interest" description="Disordered" evidence="1">
    <location>
        <begin position="156"/>
        <end position="196"/>
    </location>
</feature>
<dbReference type="Proteomes" id="UP000308197">
    <property type="component" value="Unassembled WGS sequence"/>
</dbReference>
<protein>
    <submittedName>
        <fullName evidence="2">Uncharacterized protein</fullName>
    </submittedName>
</protein>
<evidence type="ECO:0000256" key="1">
    <source>
        <dbReference type="SAM" id="MobiDB-lite"/>
    </source>
</evidence>
<name>A0A5C3PKN3_9APHY</name>
<dbReference type="InParanoid" id="A0A5C3PKN3"/>
<dbReference type="AlphaFoldDB" id="A0A5C3PKN3"/>
<organism evidence="2 3">
    <name type="scientific">Polyporus arcularius HHB13444</name>
    <dbReference type="NCBI Taxonomy" id="1314778"/>
    <lineage>
        <taxon>Eukaryota</taxon>
        <taxon>Fungi</taxon>
        <taxon>Dikarya</taxon>
        <taxon>Basidiomycota</taxon>
        <taxon>Agaricomycotina</taxon>
        <taxon>Agaricomycetes</taxon>
        <taxon>Polyporales</taxon>
        <taxon>Polyporaceae</taxon>
        <taxon>Polyporus</taxon>
    </lineage>
</organism>
<feature type="compositionally biased region" description="Low complexity" evidence="1">
    <location>
        <begin position="36"/>
        <end position="54"/>
    </location>
</feature>
<reference evidence="2 3" key="1">
    <citation type="journal article" date="2019" name="Nat. Ecol. Evol.">
        <title>Megaphylogeny resolves global patterns of mushroom evolution.</title>
        <authorList>
            <person name="Varga T."/>
            <person name="Krizsan K."/>
            <person name="Foldi C."/>
            <person name="Dima B."/>
            <person name="Sanchez-Garcia M."/>
            <person name="Sanchez-Ramirez S."/>
            <person name="Szollosi G.J."/>
            <person name="Szarkandi J.G."/>
            <person name="Papp V."/>
            <person name="Albert L."/>
            <person name="Andreopoulos W."/>
            <person name="Angelini C."/>
            <person name="Antonin V."/>
            <person name="Barry K.W."/>
            <person name="Bougher N.L."/>
            <person name="Buchanan P."/>
            <person name="Buyck B."/>
            <person name="Bense V."/>
            <person name="Catcheside P."/>
            <person name="Chovatia M."/>
            <person name="Cooper J."/>
            <person name="Damon W."/>
            <person name="Desjardin D."/>
            <person name="Finy P."/>
            <person name="Geml J."/>
            <person name="Haridas S."/>
            <person name="Hughes K."/>
            <person name="Justo A."/>
            <person name="Karasinski D."/>
            <person name="Kautmanova I."/>
            <person name="Kiss B."/>
            <person name="Kocsube S."/>
            <person name="Kotiranta H."/>
            <person name="LaButti K.M."/>
            <person name="Lechner B.E."/>
            <person name="Liimatainen K."/>
            <person name="Lipzen A."/>
            <person name="Lukacs Z."/>
            <person name="Mihaltcheva S."/>
            <person name="Morgado L.N."/>
            <person name="Niskanen T."/>
            <person name="Noordeloos M.E."/>
            <person name="Ohm R.A."/>
            <person name="Ortiz-Santana B."/>
            <person name="Ovrebo C."/>
            <person name="Racz N."/>
            <person name="Riley R."/>
            <person name="Savchenko A."/>
            <person name="Shiryaev A."/>
            <person name="Soop K."/>
            <person name="Spirin V."/>
            <person name="Szebenyi C."/>
            <person name="Tomsovsky M."/>
            <person name="Tulloss R.E."/>
            <person name="Uehling J."/>
            <person name="Grigoriev I.V."/>
            <person name="Vagvolgyi C."/>
            <person name="Papp T."/>
            <person name="Martin F.M."/>
            <person name="Miettinen O."/>
            <person name="Hibbett D.S."/>
            <person name="Nagy L.G."/>
        </authorList>
    </citation>
    <scope>NUCLEOTIDE SEQUENCE [LARGE SCALE GENOMIC DNA]</scope>
    <source>
        <strain evidence="2 3">HHB13444</strain>
    </source>
</reference>
<feature type="compositionally biased region" description="Basic and acidic residues" evidence="1">
    <location>
        <begin position="72"/>
        <end position="84"/>
    </location>
</feature>
<gene>
    <name evidence="2" type="ORF">K466DRAFT_149066</name>
</gene>
<evidence type="ECO:0000313" key="2">
    <source>
        <dbReference type="EMBL" id="TFK86543.1"/>
    </source>
</evidence>
<dbReference type="EMBL" id="ML211195">
    <property type="protein sequence ID" value="TFK86543.1"/>
    <property type="molecule type" value="Genomic_DNA"/>
</dbReference>
<evidence type="ECO:0000313" key="3">
    <source>
        <dbReference type="Proteomes" id="UP000308197"/>
    </source>
</evidence>
<accession>A0A5C3PKN3</accession>
<feature type="region of interest" description="Disordered" evidence="1">
    <location>
        <begin position="32"/>
        <end position="84"/>
    </location>
</feature>
<sequence>MQPLTLSTNSSHAYGSGASDAALRRAVNLKLKLRTPPRSSAGGASATGSGARTTRNQDSMTRPRHLSASPRTSHDNIIERGLDSRHRTSLRSALRPYVVLTTDQLRAGMAHQISDLRPHLSTPPAVRNTVLLSGPGLSVSHLDAVAPRHVDPRPQFRVHRSRSTPRASSVESRVKPAAPTTDSVHTSDGCPIDSNV</sequence>
<keyword evidence="3" id="KW-1185">Reference proteome</keyword>
<proteinExistence type="predicted"/>